<feature type="region of interest" description="Disordered" evidence="1">
    <location>
        <begin position="1043"/>
        <end position="1069"/>
    </location>
</feature>
<keyword evidence="2" id="KW-1133">Transmembrane helix</keyword>
<feature type="transmembrane region" description="Helical" evidence="2">
    <location>
        <begin position="433"/>
        <end position="455"/>
    </location>
</feature>
<dbReference type="Gene3D" id="3.40.50.300">
    <property type="entry name" value="P-loop containing nucleotide triphosphate hydrolases"/>
    <property type="match status" value="1"/>
</dbReference>
<dbReference type="Pfam" id="PF05729">
    <property type="entry name" value="NACHT"/>
    <property type="match status" value="1"/>
</dbReference>
<organism evidence="4 5">
    <name type="scientific">Streptomyces cadmiisoli</name>
    <dbReference type="NCBI Taxonomy" id="2184053"/>
    <lineage>
        <taxon>Bacteria</taxon>
        <taxon>Bacillati</taxon>
        <taxon>Actinomycetota</taxon>
        <taxon>Actinomycetes</taxon>
        <taxon>Kitasatosporales</taxon>
        <taxon>Streptomycetaceae</taxon>
        <taxon>Streptomyces</taxon>
        <taxon>Streptomyces aurantiacus group</taxon>
    </lineage>
</organism>
<feature type="transmembrane region" description="Helical" evidence="2">
    <location>
        <begin position="875"/>
        <end position="901"/>
    </location>
</feature>
<feature type="compositionally biased region" description="Low complexity" evidence="1">
    <location>
        <begin position="1050"/>
        <end position="1069"/>
    </location>
</feature>
<evidence type="ECO:0000256" key="2">
    <source>
        <dbReference type="SAM" id="Phobius"/>
    </source>
</evidence>
<dbReference type="RefSeq" id="WP_112440313.1">
    <property type="nucleotide sequence ID" value="NZ_CP030073.1"/>
</dbReference>
<protein>
    <recommendedName>
        <fullName evidence="3">NACHT domain-containing protein</fullName>
    </recommendedName>
</protein>
<feature type="transmembrane region" description="Helical" evidence="2">
    <location>
        <begin position="972"/>
        <end position="990"/>
    </location>
</feature>
<keyword evidence="2" id="KW-0812">Transmembrane</keyword>
<keyword evidence="5" id="KW-1185">Reference proteome</keyword>
<evidence type="ECO:0000313" key="5">
    <source>
        <dbReference type="Proteomes" id="UP000249616"/>
    </source>
</evidence>
<feature type="transmembrane region" description="Helical" evidence="2">
    <location>
        <begin position="575"/>
        <end position="593"/>
    </location>
</feature>
<feature type="transmembrane region" description="Helical" evidence="2">
    <location>
        <begin position="796"/>
        <end position="817"/>
    </location>
</feature>
<proteinExistence type="predicted"/>
<reference evidence="4 5" key="1">
    <citation type="journal article" date="2019" name="Int. J. Syst. Evol. Microbiol.">
        <title>Streptomyces cadmiisoli sp. nov., a novel actinomycete isolated from cadmium-contaminated soil.</title>
        <authorList>
            <person name="Li K."/>
            <person name="Tang X."/>
            <person name="Zhao J."/>
            <person name="Guo Y."/>
            <person name="Tang Y."/>
            <person name="Gao J."/>
        </authorList>
    </citation>
    <scope>NUCLEOTIDE SEQUENCE [LARGE SCALE GENOMIC DNA]</scope>
    <source>
        <strain evidence="4 5">ZFG47</strain>
    </source>
</reference>
<dbReference type="Proteomes" id="UP000249616">
    <property type="component" value="Chromosome"/>
</dbReference>
<sequence>MLHRVGWGVAGAASVALVVALVENSDDQDAASLWVSVISAVLAACALSVDLVRGREGGEAAAAPDRRARAADDLAAAVRTQWAREARLRRLQDPAPLDVGWSRVGPPLADHRRNIEGGPSLPAPRDGDGRPDRIVEAFRSVASGRLVVLGEPGAGKTILAVRFVLGSLAVREPGDPVPVLLPLAGWAPRSVPLREWLADRLAAEYRPLAAVRDGRTLARELLDEGLVLPVIDGLDELPDAARGEALRRLNAELDERLPVLLTCRTAQWADAVRDGDVLTAAEVVRLRPLDFTAARQHLERTARSCPDGSTAWTRVLEAPTAPLADVLGSPLMVALARTVYGDTAKDPAELGDPRRFPTAESIEVHLLDAFVPAAFADAEGPWRPAAAHRWLGRLARDVGHVRPAVGEPAQTWRLAWWELPAAMPKALRTTGPALLALLATAALLVPLAVYGGGVIANWDTALSAVVNLAGIGCGLGVGLALLPPATAGTPQGARWLARTALRTTAAATVVALGLGLLVPPLVGGRLGAVITPRPTWFLNGCCFGLILAMMFAVAGLPRRPLPLGLPWAGSPGGPVAVRAVGALLVFAGLAIHGYAGQRVPAATCCGAGALLFLAALRRGERVAAQHPGPAAALRGFRRGLLRGFVACTLIGVSASAVVGCVSGAFAAYRIHAPAHPLRAGEVFEGWRLQETAAGDRAVRSTGPREVLLVQRTALRGPFAVMRGARISCDEQLGRRTGEVLIRAGDGGWVTDWRARSGGPGRLVDAHNLVVALPEPVKVWLVHRPVAAVVRDAVVPLLWFGLLIGAIGGCASGVYRALNTPSDTIRAAGPQSSLRTDRAATLARSAVAALLAGGVCLVLISALGRGSTLGTMHTELWVPVGTSALALGAWGRTGVARVWLAVTGRAPWRLMRFLEEAHRRGVLRQSGAHYEFRHLRLQQRLAEDAGASGPGSPEWGDVPSGVTARRRAEVRRVALWAGGAAVAWLVARLAGGPLLDGSPENRLDPSETAQVITAVGALGTAVGMSAAAIIKAVALLIHARADMERARTGRPQVQPQAEPEPEPTSGEGPA</sequence>
<dbReference type="InterPro" id="IPR027417">
    <property type="entry name" value="P-loop_NTPase"/>
</dbReference>
<feature type="transmembrane region" description="Helical" evidence="2">
    <location>
        <begin position="838"/>
        <end position="863"/>
    </location>
</feature>
<dbReference type="InterPro" id="IPR007111">
    <property type="entry name" value="NACHT_NTPase"/>
</dbReference>
<evidence type="ECO:0000256" key="1">
    <source>
        <dbReference type="SAM" id="MobiDB-lite"/>
    </source>
</evidence>
<feature type="transmembrane region" description="Helical" evidence="2">
    <location>
        <begin position="644"/>
        <end position="668"/>
    </location>
</feature>
<feature type="transmembrane region" description="Helical" evidence="2">
    <location>
        <begin position="461"/>
        <end position="482"/>
    </location>
</feature>
<evidence type="ECO:0000313" key="4">
    <source>
        <dbReference type="EMBL" id="AWW40883.1"/>
    </source>
</evidence>
<dbReference type="EMBL" id="CP030073">
    <property type="protein sequence ID" value="AWW40883.1"/>
    <property type="molecule type" value="Genomic_DNA"/>
</dbReference>
<gene>
    <name evidence="4" type="ORF">DN051_32900</name>
</gene>
<keyword evidence="2" id="KW-0472">Membrane</keyword>
<dbReference type="KEGG" id="scad:DN051_32900"/>
<feature type="region of interest" description="Disordered" evidence="1">
    <location>
        <begin position="102"/>
        <end position="129"/>
    </location>
</feature>
<accession>A0A2Z4J901</accession>
<evidence type="ECO:0000259" key="3">
    <source>
        <dbReference type="Pfam" id="PF05729"/>
    </source>
</evidence>
<dbReference type="SUPFAM" id="SSF52540">
    <property type="entry name" value="P-loop containing nucleoside triphosphate hydrolases"/>
    <property type="match status" value="1"/>
</dbReference>
<feature type="transmembrane region" description="Helical" evidence="2">
    <location>
        <begin position="503"/>
        <end position="522"/>
    </location>
</feature>
<feature type="domain" description="NACHT" evidence="3">
    <location>
        <begin position="146"/>
        <end position="301"/>
    </location>
</feature>
<feature type="transmembrane region" description="Helical" evidence="2">
    <location>
        <begin position="1010"/>
        <end position="1036"/>
    </location>
</feature>
<name>A0A2Z4J901_9ACTN</name>
<feature type="transmembrane region" description="Helical" evidence="2">
    <location>
        <begin position="534"/>
        <end position="554"/>
    </location>
</feature>
<dbReference type="AlphaFoldDB" id="A0A2Z4J901"/>